<sequence>MKEDNKILFTDLNSITDHVSRAYIESQKKKQIEENKLKQVNLTNMKKVSNTNIMDRNIEHHNIKLKENHLKENKFKVKIKCHQMTKKIISHIIIIFMKLIKLFRDIRLLC</sequence>
<evidence type="ECO:0000313" key="2">
    <source>
        <dbReference type="Proteomes" id="UP000712281"/>
    </source>
</evidence>
<reference evidence="1" key="1">
    <citation type="submission" date="2019-12" db="EMBL/GenBank/DDBJ databases">
        <title>Genome sequencing and annotation of Brassica cretica.</title>
        <authorList>
            <person name="Studholme D.J."/>
            <person name="Sarris P.F."/>
        </authorList>
    </citation>
    <scope>NUCLEOTIDE SEQUENCE</scope>
    <source>
        <strain evidence="1">PFS-001/15</strain>
        <tissue evidence="1">Leaf</tissue>
    </source>
</reference>
<dbReference type="EMBL" id="QGKW02000717">
    <property type="protein sequence ID" value="KAF2596344.1"/>
    <property type="molecule type" value="Genomic_DNA"/>
</dbReference>
<protein>
    <submittedName>
        <fullName evidence="1">Uncharacterized protein</fullName>
    </submittedName>
</protein>
<name>A0A8S9KN87_BRACR</name>
<comment type="caution">
    <text evidence="1">The sequence shown here is derived from an EMBL/GenBank/DDBJ whole genome shotgun (WGS) entry which is preliminary data.</text>
</comment>
<dbReference type="Proteomes" id="UP000712281">
    <property type="component" value="Unassembled WGS sequence"/>
</dbReference>
<gene>
    <name evidence="1" type="ORF">F2Q68_00011359</name>
</gene>
<accession>A0A8S9KN87</accession>
<organism evidence="1 2">
    <name type="scientific">Brassica cretica</name>
    <name type="common">Mustard</name>
    <dbReference type="NCBI Taxonomy" id="69181"/>
    <lineage>
        <taxon>Eukaryota</taxon>
        <taxon>Viridiplantae</taxon>
        <taxon>Streptophyta</taxon>
        <taxon>Embryophyta</taxon>
        <taxon>Tracheophyta</taxon>
        <taxon>Spermatophyta</taxon>
        <taxon>Magnoliopsida</taxon>
        <taxon>eudicotyledons</taxon>
        <taxon>Gunneridae</taxon>
        <taxon>Pentapetalae</taxon>
        <taxon>rosids</taxon>
        <taxon>malvids</taxon>
        <taxon>Brassicales</taxon>
        <taxon>Brassicaceae</taxon>
        <taxon>Brassiceae</taxon>
        <taxon>Brassica</taxon>
    </lineage>
</organism>
<dbReference type="AlphaFoldDB" id="A0A8S9KN87"/>
<evidence type="ECO:0000313" key="1">
    <source>
        <dbReference type="EMBL" id="KAF2596344.1"/>
    </source>
</evidence>
<proteinExistence type="predicted"/>